<dbReference type="Gene3D" id="3.10.450.710">
    <property type="entry name" value="Tgt2/MlaC"/>
    <property type="match status" value="1"/>
</dbReference>
<accession>A6G4Z7</accession>
<name>A6G4Z7_9BACT</name>
<gene>
    <name evidence="2" type="ORF">PPSIR1_10815</name>
</gene>
<dbReference type="PANTHER" id="PTHR36573:SF1">
    <property type="entry name" value="INTERMEMBRANE PHOSPHOLIPID TRANSPORT SYSTEM BINDING PROTEIN MLAC"/>
    <property type="match status" value="1"/>
</dbReference>
<organism evidence="2 3">
    <name type="scientific">Plesiocystis pacifica SIR-1</name>
    <dbReference type="NCBI Taxonomy" id="391625"/>
    <lineage>
        <taxon>Bacteria</taxon>
        <taxon>Pseudomonadati</taxon>
        <taxon>Myxococcota</taxon>
        <taxon>Polyangia</taxon>
        <taxon>Nannocystales</taxon>
        <taxon>Nannocystaceae</taxon>
        <taxon>Plesiocystis</taxon>
    </lineage>
</organism>
<protein>
    <recommendedName>
        <fullName evidence="4">ABC transporter substrate-binding protein</fullName>
    </recommendedName>
</protein>
<dbReference type="InterPro" id="IPR042245">
    <property type="entry name" value="Tgt2/MlaC_sf"/>
</dbReference>
<dbReference type="eggNOG" id="COG2854">
    <property type="taxonomic scope" value="Bacteria"/>
</dbReference>
<dbReference type="STRING" id="391625.PPSIR1_10815"/>
<evidence type="ECO:0000256" key="1">
    <source>
        <dbReference type="SAM" id="SignalP"/>
    </source>
</evidence>
<keyword evidence="3" id="KW-1185">Reference proteome</keyword>
<feature type="chain" id="PRO_5002697405" description="ABC transporter substrate-binding protein" evidence="1">
    <location>
        <begin position="27"/>
        <end position="203"/>
    </location>
</feature>
<dbReference type="EMBL" id="ABCS01000023">
    <property type="protein sequence ID" value="EDM79089.1"/>
    <property type="molecule type" value="Genomic_DNA"/>
</dbReference>
<dbReference type="Pfam" id="PF05494">
    <property type="entry name" value="MlaC"/>
    <property type="match status" value="1"/>
</dbReference>
<sequence length="203" mass="22217">MLTLTLTGLPVLVAAPIALSPAPASAADSAIDAFKAKHEAVVKQVKAGASDAEIQAKVDGLLDYDWLATAALGGPKNYAKVCGEHCDEFEDLLTRLIRENYLRMIRKAEKHPVEYLGQVEGRNGIYKVSTRIKVEKNGREQTVTVDYVMHQTSGGWKVRDIITDDVSLARTYSYEFNKIAKKEGIEGIISKLQGKLAKLEAKG</sequence>
<proteinExistence type="predicted"/>
<evidence type="ECO:0008006" key="4">
    <source>
        <dbReference type="Google" id="ProtNLM"/>
    </source>
</evidence>
<dbReference type="PANTHER" id="PTHR36573">
    <property type="entry name" value="INTERMEMBRANE PHOSPHOLIPID TRANSPORT SYSTEM BINDING PROTEIN MLAC"/>
    <property type="match status" value="1"/>
</dbReference>
<dbReference type="AlphaFoldDB" id="A6G4Z7"/>
<keyword evidence="1" id="KW-0732">Signal</keyword>
<dbReference type="InterPro" id="IPR008869">
    <property type="entry name" value="MlaC/ttg2D"/>
</dbReference>
<evidence type="ECO:0000313" key="3">
    <source>
        <dbReference type="Proteomes" id="UP000005801"/>
    </source>
</evidence>
<evidence type="ECO:0000313" key="2">
    <source>
        <dbReference type="EMBL" id="EDM79089.1"/>
    </source>
</evidence>
<comment type="caution">
    <text evidence="2">The sequence shown here is derived from an EMBL/GenBank/DDBJ whole genome shotgun (WGS) entry which is preliminary data.</text>
</comment>
<dbReference type="Proteomes" id="UP000005801">
    <property type="component" value="Unassembled WGS sequence"/>
</dbReference>
<reference evidence="2 3" key="1">
    <citation type="submission" date="2007-06" db="EMBL/GenBank/DDBJ databases">
        <authorList>
            <person name="Shimkets L."/>
            <person name="Ferriera S."/>
            <person name="Johnson J."/>
            <person name="Kravitz S."/>
            <person name="Beeson K."/>
            <person name="Sutton G."/>
            <person name="Rogers Y.-H."/>
            <person name="Friedman R."/>
            <person name="Frazier M."/>
            <person name="Venter J.C."/>
        </authorList>
    </citation>
    <scope>NUCLEOTIDE SEQUENCE [LARGE SCALE GENOMIC DNA]</scope>
    <source>
        <strain evidence="2 3">SIR-1</strain>
    </source>
</reference>
<feature type="signal peptide" evidence="1">
    <location>
        <begin position="1"/>
        <end position="26"/>
    </location>
</feature>